<evidence type="ECO:0000259" key="1">
    <source>
        <dbReference type="Pfam" id="PF02540"/>
    </source>
</evidence>
<gene>
    <name evidence="2" type="primary">larE</name>
    <name evidence="2" type="ORF">LJD61_03990</name>
</gene>
<sequence>MNKYESLKNLLKKYGKLAIAYSGGVDSSFLLKAAIEALGKENVLAVTVKSQVIPEEEQKEAEELARQMKARHLVLKMDVLSLPEFKTNPKDRCYFCKKHIFKDIIKAASGRGFNTVADGTNSDDEGDYRPGMKALQELRVVSPLKQCGLTKAEIRELSKELGLSTYDKPSLACLASRVPYGEEITAEKLLMTGAAEKYLRSLGFNQLRVRCHGPVARIEVMPQDFDRFFRDDLNIKVYEHFKTLGFKYAALDLAGYRTGSLNEEVKIDG</sequence>
<evidence type="ECO:0000313" key="2">
    <source>
        <dbReference type="EMBL" id="MCQ1528706.1"/>
    </source>
</evidence>
<dbReference type="PANTHER" id="PTHR43169:SF2">
    <property type="entry name" value="NAD_GMP SYNTHASE DOMAIN-CONTAINING PROTEIN"/>
    <property type="match status" value="1"/>
</dbReference>
<dbReference type="Pfam" id="PF02540">
    <property type="entry name" value="NAD_synthase"/>
    <property type="match status" value="1"/>
</dbReference>
<dbReference type="InterPro" id="IPR022310">
    <property type="entry name" value="NAD/GMP_synthase"/>
</dbReference>
<protein>
    <submittedName>
        <fullName evidence="2">ATP-dependent sacrificial sulfur transferase LarE</fullName>
    </submittedName>
</protein>
<dbReference type="Gene3D" id="3.40.50.620">
    <property type="entry name" value="HUPs"/>
    <property type="match status" value="1"/>
</dbReference>
<dbReference type="NCBIfam" id="TIGR00268">
    <property type="entry name" value="ATP-dependent sacrificial sulfur transferase LarE"/>
    <property type="match status" value="1"/>
</dbReference>
<dbReference type="Proteomes" id="UP001651880">
    <property type="component" value="Unassembled WGS sequence"/>
</dbReference>
<dbReference type="RefSeq" id="WP_255226222.1">
    <property type="nucleotide sequence ID" value="NZ_JAJEKE010000002.1"/>
</dbReference>
<evidence type="ECO:0000313" key="3">
    <source>
        <dbReference type="Proteomes" id="UP001651880"/>
    </source>
</evidence>
<comment type="caution">
    <text evidence="2">The sequence shown here is derived from an EMBL/GenBank/DDBJ whole genome shotgun (WGS) entry which is preliminary data.</text>
</comment>
<accession>A0ABT1NFT0</accession>
<feature type="domain" description="NAD/GMP synthase" evidence="1">
    <location>
        <begin position="7"/>
        <end position="74"/>
    </location>
</feature>
<dbReference type="SUPFAM" id="SSF52402">
    <property type="entry name" value="Adenine nucleotide alpha hydrolases-like"/>
    <property type="match status" value="1"/>
</dbReference>
<dbReference type="EMBL" id="JAJEKE010000002">
    <property type="protein sequence ID" value="MCQ1528706.1"/>
    <property type="molecule type" value="Genomic_DNA"/>
</dbReference>
<organism evidence="2 3">
    <name type="scientific">Lutispora saccharofermentans</name>
    <dbReference type="NCBI Taxonomy" id="3024236"/>
    <lineage>
        <taxon>Bacteria</taxon>
        <taxon>Bacillati</taxon>
        <taxon>Bacillota</taxon>
        <taxon>Clostridia</taxon>
        <taxon>Lutisporales</taxon>
        <taxon>Lutisporaceae</taxon>
        <taxon>Lutispora</taxon>
    </lineage>
</organism>
<name>A0ABT1NFT0_9FIRM</name>
<dbReference type="PIRSF" id="PIRSF006661">
    <property type="entry name" value="PP-lp_UCP006661"/>
    <property type="match status" value="1"/>
</dbReference>
<dbReference type="CDD" id="cd01990">
    <property type="entry name" value="LarE-like"/>
    <property type="match status" value="1"/>
</dbReference>
<dbReference type="InterPro" id="IPR052188">
    <property type="entry name" value="Ni-pincer_cofactor_biosynth"/>
</dbReference>
<dbReference type="InterPro" id="IPR005232">
    <property type="entry name" value="LarE"/>
</dbReference>
<reference evidence="2 3" key="1">
    <citation type="submission" date="2021-10" db="EMBL/GenBank/DDBJ databases">
        <title>Lutispora strain m25 sp. nov., a thermophilic, non-spore-forming bacterium isolated from a lab-scale methanogenic bioreactor digesting anaerobic sludge.</title>
        <authorList>
            <person name="El Houari A."/>
            <person name="Mcdonald J."/>
        </authorList>
    </citation>
    <scope>NUCLEOTIDE SEQUENCE [LARGE SCALE GENOMIC DNA]</scope>
    <source>
        <strain evidence="3">m25</strain>
    </source>
</reference>
<keyword evidence="2" id="KW-0808">Transferase</keyword>
<dbReference type="GO" id="GO:0016740">
    <property type="term" value="F:transferase activity"/>
    <property type="evidence" value="ECO:0007669"/>
    <property type="project" value="UniProtKB-KW"/>
</dbReference>
<dbReference type="InterPro" id="IPR014729">
    <property type="entry name" value="Rossmann-like_a/b/a_fold"/>
</dbReference>
<dbReference type="PANTHER" id="PTHR43169">
    <property type="entry name" value="EXSB FAMILY PROTEIN"/>
    <property type="match status" value="1"/>
</dbReference>
<keyword evidence="3" id="KW-1185">Reference proteome</keyword>
<proteinExistence type="predicted"/>